<dbReference type="InterPro" id="IPR014729">
    <property type="entry name" value="Rossmann-like_a/b/a_fold"/>
</dbReference>
<evidence type="ECO:0000259" key="4">
    <source>
        <dbReference type="PROSITE" id="PS51278"/>
    </source>
</evidence>
<dbReference type="AlphaFoldDB" id="A0ABD1FAX6"/>
<keyword evidence="2" id="KW-0061">Asparagine biosynthesis</keyword>
<dbReference type="Pfam" id="PF00733">
    <property type="entry name" value="Asn_synthase"/>
    <property type="match status" value="1"/>
</dbReference>
<organism evidence="5 6">
    <name type="scientific">Hypothenemus hampei</name>
    <name type="common">Coffee berry borer</name>
    <dbReference type="NCBI Taxonomy" id="57062"/>
    <lineage>
        <taxon>Eukaryota</taxon>
        <taxon>Metazoa</taxon>
        <taxon>Ecdysozoa</taxon>
        <taxon>Arthropoda</taxon>
        <taxon>Hexapoda</taxon>
        <taxon>Insecta</taxon>
        <taxon>Pterygota</taxon>
        <taxon>Neoptera</taxon>
        <taxon>Endopterygota</taxon>
        <taxon>Coleoptera</taxon>
        <taxon>Polyphaga</taxon>
        <taxon>Cucujiformia</taxon>
        <taxon>Curculionidae</taxon>
        <taxon>Scolytinae</taxon>
        <taxon>Hypothenemus</taxon>
    </lineage>
</organism>
<dbReference type="CDD" id="cd01991">
    <property type="entry name" value="Asn_synthase_B_C"/>
    <property type="match status" value="1"/>
</dbReference>
<name>A0ABD1FAX6_HYPHA</name>
<comment type="caution">
    <text evidence="5">The sequence shown here is derived from an EMBL/GenBank/DDBJ whole genome shotgun (WGS) entry which is preliminary data.</text>
</comment>
<dbReference type="SUPFAM" id="SSF52402">
    <property type="entry name" value="Adenine nucleotide alpha hydrolases-like"/>
    <property type="match status" value="1"/>
</dbReference>
<dbReference type="InterPro" id="IPR017932">
    <property type="entry name" value="GATase_2_dom"/>
</dbReference>
<dbReference type="InterPro" id="IPR001962">
    <property type="entry name" value="Asn_synthase"/>
</dbReference>
<sequence length="565" mass="64678">MCGIFCVVNSAGNNCDNLINQLKFETNIKRRGPDSFNFQVVPLENVSLGFAASVLWLQGSTISQQPIEDEHSVFCYNGDIFSGFDENLQKEHGDTNLFHSFVKNQINHNSLDNLCQVQGPYAFIIFNKCDKKVYFGRDIFGRRSLLMGKNEENDTFIISSVAKRNAEFKFIELPSIGIFSLNLWTKEFEVQFWPFKNHNFYSKLKELETFLGIKIKMNVHPIEKENGQNGEHGFVENDNFLLLKNLKIPKEFNDIFITLLQNSSWQFNVNSLKVLLENAIFKRISNLPPYCSECIKTQTSCNHATTGILFSGGVDCAILAVLLNKYVDNNRPIDLLNVSFDSQNNYQSPDRIVGMETLKELQSCCPTRVWNFVEINVTKEELDLERDRHIADLIYPLNTILDDSLGCALWFASRGQGNEYTSSSRILIVGMGADELFGGYSRHRAAFRRLSFKGLQESLDDDWMNLPYRNLGRDDRVISDNSRQLRTPYLDENVVNFLRNLECWEKTYPSDKVPQGVGEKILLRCLAYDLGLKNACTLKKRALQFGSRIAIAKENAHDKSPRLNF</sequence>
<evidence type="ECO:0000313" key="6">
    <source>
        <dbReference type="Proteomes" id="UP001566132"/>
    </source>
</evidence>
<keyword evidence="1" id="KW-0028">Amino-acid biosynthesis</keyword>
<protein>
    <recommendedName>
        <fullName evidence="4">Glutamine amidotransferase type-2 domain-containing protein</fullName>
    </recommendedName>
</protein>
<dbReference type="PROSITE" id="PS51278">
    <property type="entry name" value="GATASE_TYPE_2"/>
    <property type="match status" value="1"/>
</dbReference>
<evidence type="ECO:0000256" key="3">
    <source>
        <dbReference type="ARBA" id="ARBA00022962"/>
    </source>
</evidence>
<accession>A0ABD1FAX6</accession>
<reference evidence="5 6" key="1">
    <citation type="submission" date="2024-05" db="EMBL/GenBank/DDBJ databases">
        <title>Genetic variation in Jamaican populations of the coffee berry borer (Hypothenemus hampei).</title>
        <authorList>
            <person name="Errbii M."/>
            <person name="Myrie A."/>
        </authorList>
    </citation>
    <scope>NUCLEOTIDE SEQUENCE [LARGE SCALE GENOMIC DNA]</scope>
    <source>
        <strain evidence="5">JA-Hopewell-2020-01-JO</strain>
        <tissue evidence="5">Whole body</tissue>
    </source>
</reference>
<dbReference type="EMBL" id="JBDJPC010000002">
    <property type="protein sequence ID" value="KAL1514099.1"/>
    <property type="molecule type" value="Genomic_DNA"/>
</dbReference>
<dbReference type="InterPro" id="IPR029055">
    <property type="entry name" value="Ntn_hydrolases_N"/>
</dbReference>
<dbReference type="Gene3D" id="3.40.50.620">
    <property type="entry name" value="HUPs"/>
    <property type="match status" value="1"/>
</dbReference>
<dbReference type="InterPro" id="IPR051857">
    <property type="entry name" value="Asn_synthetase_domain"/>
</dbReference>
<dbReference type="Proteomes" id="UP001566132">
    <property type="component" value="Unassembled WGS sequence"/>
</dbReference>
<evidence type="ECO:0000313" key="5">
    <source>
        <dbReference type="EMBL" id="KAL1514099.1"/>
    </source>
</evidence>
<evidence type="ECO:0000256" key="1">
    <source>
        <dbReference type="ARBA" id="ARBA00022605"/>
    </source>
</evidence>
<proteinExistence type="predicted"/>
<dbReference type="GO" id="GO:0006529">
    <property type="term" value="P:asparagine biosynthetic process"/>
    <property type="evidence" value="ECO:0007669"/>
    <property type="project" value="UniProtKB-KW"/>
</dbReference>
<dbReference type="Gene3D" id="3.60.20.10">
    <property type="entry name" value="Glutamine Phosphoribosylpyrophosphate, subunit 1, domain 1"/>
    <property type="match status" value="1"/>
</dbReference>
<gene>
    <name evidence="5" type="ORF">ABEB36_003417</name>
</gene>
<keyword evidence="3" id="KW-0315">Glutamine amidotransferase</keyword>
<keyword evidence="6" id="KW-1185">Reference proteome</keyword>
<feature type="domain" description="Glutamine amidotransferase type-2" evidence="4">
    <location>
        <begin position="2"/>
        <end position="184"/>
    </location>
</feature>
<evidence type="ECO:0000256" key="2">
    <source>
        <dbReference type="ARBA" id="ARBA00022888"/>
    </source>
</evidence>
<dbReference type="PANTHER" id="PTHR45937:SF1">
    <property type="entry name" value="ASPARAGINE SYNTHETASE DOMAIN-CONTAINING PROTEIN 1"/>
    <property type="match status" value="1"/>
</dbReference>
<dbReference type="Pfam" id="PF13537">
    <property type="entry name" value="GATase_7"/>
    <property type="match status" value="1"/>
</dbReference>
<dbReference type="PANTHER" id="PTHR45937">
    <property type="entry name" value="ASPARAGINE SYNTHETASE DOMAIN-CONTAINING PROTEIN 1"/>
    <property type="match status" value="1"/>
</dbReference>
<dbReference type="SUPFAM" id="SSF56235">
    <property type="entry name" value="N-terminal nucleophile aminohydrolases (Ntn hydrolases)"/>
    <property type="match status" value="1"/>
</dbReference>